<proteinExistence type="predicted"/>
<dbReference type="Proteomes" id="UP000254340">
    <property type="component" value="Unassembled WGS sequence"/>
</dbReference>
<evidence type="ECO:0000313" key="2">
    <source>
        <dbReference type="EMBL" id="STT79710.1"/>
    </source>
</evidence>
<accession>A0A377XHI0</accession>
<gene>
    <name evidence="2" type="ORF">NCTC5047_02220</name>
</gene>
<sequence>MRISARIKPSTRPKKHPANAQLQRKDGPFQQKRAESMTSWILSCMLSFLY</sequence>
<evidence type="ECO:0000313" key="3">
    <source>
        <dbReference type="Proteomes" id="UP000254340"/>
    </source>
</evidence>
<organism evidence="2 3">
    <name type="scientific">Klebsiella pneumoniae</name>
    <dbReference type="NCBI Taxonomy" id="573"/>
    <lineage>
        <taxon>Bacteria</taxon>
        <taxon>Pseudomonadati</taxon>
        <taxon>Pseudomonadota</taxon>
        <taxon>Gammaproteobacteria</taxon>
        <taxon>Enterobacterales</taxon>
        <taxon>Enterobacteriaceae</taxon>
        <taxon>Klebsiella/Raoultella group</taxon>
        <taxon>Klebsiella</taxon>
        <taxon>Klebsiella pneumoniae complex</taxon>
    </lineage>
</organism>
<evidence type="ECO:0000256" key="1">
    <source>
        <dbReference type="SAM" id="MobiDB-lite"/>
    </source>
</evidence>
<dbReference type="AlphaFoldDB" id="A0A377XHI0"/>
<dbReference type="EMBL" id="UGLH01000005">
    <property type="protein sequence ID" value="STT79710.1"/>
    <property type="molecule type" value="Genomic_DNA"/>
</dbReference>
<name>A0A377XHI0_KLEPN</name>
<protein>
    <submittedName>
        <fullName evidence="2">Uncharacterized protein</fullName>
    </submittedName>
</protein>
<reference evidence="2 3" key="1">
    <citation type="submission" date="2018-06" db="EMBL/GenBank/DDBJ databases">
        <authorList>
            <consortium name="Pathogen Informatics"/>
            <person name="Doyle S."/>
        </authorList>
    </citation>
    <scope>NUCLEOTIDE SEQUENCE [LARGE SCALE GENOMIC DNA]</scope>
    <source>
        <strain evidence="2 3">NCTC5047</strain>
    </source>
</reference>
<feature type="region of interest" description="Disordered" evidence="1">
    <location>
        <begin position="1"/>
        <end position="31"/>
    </location>
</feature>